<dbReference type="InterPro" id="IPR023267">
    <property type="entry name" value="RCMT"/>
</dbReference>
<feature type="binding site" evidence="5">
    <location>
        <begin position="250"/>
        <end position="256"/>
    </location>
    <ligand>
        <name>S-adenosyl-L-methionine</name>
        <dbReference type="ChEBI" id="CHEBI:59789"/>
    </ligand>
</feature>
<dbReference type="RefSeq" id="WP_319834769.1">
    <property type="nucleotide sequence ID" value="NZ_CP138858.1"/>
</dbReference>
<dbReference type="SUPFAM" id="SSF53335">
    <property type="entry name" value="S-adenosyl-L-methionine-dependent methyltransferases"/>
    <property type="match status" value="1"/>
</dbReference>
<evidence type="ECO:0000256" key="1">
    <source>
        <dbReference type="ARBA" id="ARBA00022603"/>
    </source>
</evidence>
<name>A0ABZ0RSU0_9BACT</name>
<organism evidence="7 8">
    <name type="scientific">Coraliomargarita algicola</name>
    <dbReference type="NCBI Taxonomy" id="3092156"/>
    <lineage>
        <taxon>Bacteria</taxon>
        <taxon>Pseudomonadati</taxon>
        <taxon>Verrucomicrobiota</taxon>
        <taxon>Opitutia</taxon>
        <taxon>Puniceicoccales</taxon>
        <taxon>Coraliomargaritaceae</taxon>
        <taxon>Coraliomargarita</taxon>
    </lineage>
</organism>
<dbReference type="SUPFAM" id="SSF48013">
    <property type="entry name" value="NusB-like"/>
    <property type="match status" value="1"/>
</dbReference>
<feature type="active site" description="Nucleophile" evidence="5">
    <location>
        <position position="380"/>
    </location>
</feature>
<comment type="similarity">
    <text evidence="5">Belongs to the class I-like SAM-binding methyltransferase superfamily. RsmB/NOP family.</text>
</comment>
<feature type="domain" description="SAM-dependent MTase RsmB/NOP-type" evidence="6">
    <location>
        <begin position="154"/>
        <end position="430"/>
    </location>
</feature>
<dbReference type="EMBL" id="CP138858">
    <property type="protein sequence ID" value="WPJ97957.1"/>
    <property type="molecule type" value="Genomic_DNA"/>
</dbReference>
<dbReference type="PANTHER" id="PTHR22807:SF53">
    <property type="entry name" value="RIBOSOMAL RNA SMALL SUBUNIT METHYLTRANSFERASE B-RELATED"/>
    <property type="match status" value="1"/>
</dbReference>
<gene>
    <name evidence="7" type="ORF">SH580_09570</name>
</gene>
<feature type="binding site" evidence="5">
    <location>
        <position position="274"/>
    </location>
    <ligand>
        <name>S-adenosyl-L-methionine</name>
        <dbReference type="ChEBI" id="CHEBI:59789"/>
    </ligand>
</feature>
<keyword evidence="8" id="KW-1185">Reference proteome</keyword>
<dbReference type="GO" id="GO:0008168">
    <property type="term" value="F:methyltransferase activity"/>
    <property type="evidence" value="ECO:0007669"/>
    <property type="project" value="UniProtKB-KW"/>
</dbReference>
<evidence type="ECO:0000259" key="6">
    <source>
        <dbReference type="PROSITE" id="PS51686"/>
    </source>
</evidence>
<feature type="binding site" evidence="5">
    <location>
        <position position="327"/>
    </location>
    <ligand>
        <name>S-adenosyl-L-methionine</name>
        <dbReference type="ChEBI" id="CHEBI:59789"/>
    </ligand>
</feature>
<dbReference type="InterPro" id="IPR001678">
    <property type="entry name" value="MeTrfase_RsmB-F_NOP2_dom"/>
</dbReference>
<evidence type="ECO:0000256" key="5">
    <source>
        <dbReference type="PROSITE-ProRule" id="PRU01023"/>
    </source>
</evidence>
<dbReference type="InterPro" id="IPR035926">
    <property type="entry name" value="NusB-like_sf"/>
</dbReference>
<keyword evidence="2 5" id="KW-0808">Transferase</keyword>
<reference evidence="7 8" key="1">
    <citation type="submission" date="2023-11" db="EMBL/GenBank/DDBJ databases">
        <title>Coraliomargarita sp. nov., isolated from marine algae.</title>
        <authorList>
            <person name="Lee J.K."/>
            <person name="Baek J.H."/>
            <person name="Kim J.M."/>
            <person name="Choi D.G."/>
            <person name="Jeon C.O."/>
        </authorList>
    </citation>
    <scope>NUCLEOTIDE SEQUENCE [LARGE SCALE GENOMIC DNA]</scope>
    <source>
        <strain evidence="7 8">J2-16</strain>
    </source>
</reference>
<dbReference type="Pfam" id="PF01189">
    <property type="entry name" value="Methyltr_RsmB-F"/>
    <property type="match status" value="1"/>
</dbReference>
<dbReference type="PANTHER" id="PTHR22807">
    <property type="entry name" value="NOP2 YEAST -RELATED NOL1/NOP2/FMU SUN DOMAIN-CONTAINING"/>
    <property type="match status" value="1"/>
</dbReference>
<accession>A0ABZ0RSU0</accession>
<evidence type="ECO:0000256" key="2">
    <source>
        <dbReference type="ARBA" id="ARBA00022679"/>
    </source>
</evidence>
<dbReference type="CDD" id="cd02440">
    <property type="entry name" value="AdoMet_MTases"/>
    <property type="match status" value="1"/>
</dbReference>
<sequence>MRSIKFSLSRKSTTGWDAAVHLTEVYLSGDRKADQLLDELPIEFIGDRRAACQSLFLGALRHGHRTQAALQGLLRKKARAGVEAILLVSGYELLDADAERHPKIIHHAVERSKQLINRFEQGFLNAVLRKLPDALAGIDAEQAPAAYYSHPAWLVAHWQKEFPESYRELLEWNQEIPATYLKIYDESIQGPAGLEATNWPQFYRITPQISWQVDLHPLLNQGNAYIKDPSTRLAPALLAPQAGESVLDLCAAPGGKAYDMAHAMKGSGLIVAVDLPGNRIARLDANLSTLRSADLQCKIIKSDLLELDAATFEAQDLPLRYDAVMLDAPCSNTGVIQRRTDVKWRLRPKDIAQCAKLQLQLLHSAARFVRAGGRIVYSTCSIEAAENQHVVDAFLKSKSGQAFELEDSARSLPWETGHDGAGAFRLRRNS</sequence>
<dbReference type="GO" id="GO:0032259">
    <property type="term" value="P:methylation"/>
    <property type="evidence" value="ECO:0007669"/>
    <property type="project" value="UniProtKB-KW"/>
</dbReference>
<evidence type="ECO:0000256" key="3">
    <source>
        <dbReference type="ARBA" id="ARBA00022691"/>
    </source>
</evidence>
<protein>
    <submittedName>
        <fullName evidence="7">RsmB/NOP family class I SAM-dependent RNA methyltransferase</fullName>
        <ecNumber evidence="7">2.1.1.-</ecNumber>
    </submittedName>
</protein>
<dbReference type="PRINTS" id="PR02008">
    <property type="entry name" value="RCMTFAMILY"/>
</dbReference>
<evidence type="ECO:0000313" key="7">
    <source>
        <dbReference type="EMBL" id="WPJ97957.1"/>
    </source>
</evidence>
<dbReference type="Proteomes" id="UP001324993">
    <property type="component" value="Chromosome"/>
</dbReference>
<keyword evidence="4 5" id="KW-0694">RNA-binding</keyword>
<dbReference type="Pfam" id="PF01029">
    <property type="entry name" value="NusB"/>
    <property type="match status" value="1"/>
</dbReference>
<keyword evidence="3 5" id="KW-0949">S-adenosyl-L-methionine</keyword>
<dbReference type="InterPro" id="IPR049560">
    <property type="entry name" value="MeTrfase_RsmB-F_NOP2_cat"/>
</dbReference>
<dbReference type="Gene3D" id="3.40.50.150">
    <property type="entry name" value="Vaccinia Virus protein VP39"/>
    <property type="match status" value="1"/>
</dbReference>
<evidence type="ECO:0000256" key="4">
    <source>
        <dbReference type="ARBA" id="ARBA00022884"/>
    </source>
</evidence>
<feature type="binding site" evidence="5">
    <location>
        <position position="303"/>
    </location>
    <ligand>
        <name>S-adenosyl-L-methionine</name>
        <dbReference type="ChEBI" id="CHEBI:59789"/>
    </ligand>
</feature>
<evidence type="ECO:0000313" key="8">
    <source>
        <dbReference type="Proteomes" id="UP001324993"/>
    </source>
</evidence>
<dbReference type="EC" id="2.1.1.-" evidence="7"/>
<dbReference type="InterPro" id="IPR029063">
    <property type="entry name" value="SAM-dependent_MTases_sf"/>
</dbReference>
<proteinExistence type="inferred from homology"/>
<dbReference type="InterPro" id="IPR006027">
    <property type="entry name" value="NusB_RsmB_TIM44"/>
</dbReference>
<dbReference type="PROSITE" id="PS51686">
    <property type="entry name" value="SAM_MT_RSMB_NOP"/>
    <property type="match status" value="1"/>
</dbReference>
<dbReference type="Gene3D" id="1.10.940.10">
    <property type="entry name" value="NusB-like"/>
    <property type="match status" value="1"/>
</dbReference>
<keyword evidence="1 5" id="KW-0489">Methyltransferase</keyword>